<keyword evidence="2 4" id="KW-0863">Zinc-finger</keyword>
<dbReference type="InterPro" id="IPR001841">
    <property type="entry name" value="Znf_RING"/>
</dbReference>
<dbReference type="Pfam" id="PF13920">
    <property type="entry name" value="zf-C3HC4_3"/>
    <property type="match status" value="1"/>
</dbReference>
<comment type="caution">
    <text evidence="6">The sequence shown here is derived from an EMBL/GenBank/DDBJ whole genome shotgun (WGS) entry which is preliminary data.</text>
</comment>
<keyword evidence="7" id="KW-1185">Reference proteome</keyword>
<dbReference type="Gene3D" id="3.30.40.10">
    <property type="entry name" value="Zinc/RING finger domain, C3HC4 (zinc finger)"/>
    <property type="match status" value="1"/>
</dbReference>
<reference evidence="6" key="1">
    <citation type="submission" date="2022-07" db="EMBL/GenBank/DDBJ databases">
        <authorList>
            <person name="Trinca V."/>
            <person name="Uliana J.V.C."/>
            <person name="Torres T.T."/>
            <person name="Ward R.J."/>
            <person name="Monesi N."/>
        </authorList>
    </citation>
    <scope>NUCLEOTIDE SEQUENCE</scope>
    <source>
        <strain evidence="6">HSMRA1968</strain>
        <tissue evidence="6">Whole embryos</tissue>
    </source>
</reference>
<keyword evidence="2 4" id="KW-0479">Metal-binding</keyword>
<dbReference type="SUPFAM" id="SSF57924">
    <property type="entry name" value="Inhibitor of apoptosis (IAP) repeat"/>
    <property type="match status" value="2"/>
</dbReference>
<evidence type="ECO:0000313" key="7">
    <source>
        <dbReference type="Proteomes" id="UP001151699"/>
    </source>
</evidence>
<keyword evidence="3" id="KW-0862">Zinc</keyword>
<dbReference type="EMBL" id="WJQU01000002">
    <property type="protein sequence ID" value="KAJ6642029.1"/>
    <property type="molecule type" value="Genomic_DNA"/>
</dbReference>
<dbReference type="Pfam" id="PF00653">
    <property type="entry name" value="BIR"/>
    <property type="match status" value="2"/>
</dbReference>
<comment type="similarity">
    <text evidence="1">Belongs to the IAP family.</text>
</comment>
<dbReference type="InterPro" id="IPR013083">
    <property type="entry name" value="Znf_RING/FYVE/PHD"/>
</dbReference>
<evidence type="ECO:0000259" key="5">
    <source>
        <dbReference type="PROSITE" id="PS50089"/>
    </source>
</evidence>
<dbReference type="PROSITE" id="PS50089">
    <property type="entry name" value="ZF_RING_2"/>
    <property type="match status" value="1"/>
</dbReference>
<dbReference type="Gene3D" id="1.10.1170.10">
    <property type="entry name" value="Inhibitor Of Apoptosis Protein (2mihbC-IAP-1), Chain A"/>
    <property type="match status" value="2"/>
</dbReference>
<feature type="non-terminal residue" evidence="6">
    <location>
        <position position="297"/>
    </location>
</feature>
<dbReference type="CDD" id="cd00022">
    <property type="entry name" value="BIR"/>
    <property type="match status" value="2"/>
</dbReference>
<dbReference type="InterPro" id="IPR050784">
    <property type="entry name" value="IAP"/>
</dbReference>
<dbReference type="SMART" id="SM00238">
    <property type="entry name" value="BIR"/>
    <property type="match status" value="2"/>
</dbReference>
<organism evidence="6 7">
    <name type="scientific">Pseudolycoriella hygida</name>
    <dbReference type="NCBI Taxonomy" id="35572"/>
    <lineage>
        <taxon>Eukaryota</taxon>
        <taxon>Metazoa</taxon>
        <taxon>Ecdysozoa</taxon>
        <taxon>Arthropoda</taxon>
        <taxon>Hexapoda</taxon>
        <taxon>Insecta</taxon>
        <taxon>Pterygota</taxon>
        <taxon>Neoptera</taxon>
        <taxon>Endopterygota</taxon>
        <taxon>Diptera</taxon>
        <taxon>Nematocera</taxon>
        <taxon>Sciaroidea</taxon>
        <taxon>Sciaridae</taxon>
        <taxon>Pseudolycoriella</taxon>
    </lineage>
</organism>
<accession>A0A9Q0S2E4</accession>
<dbReference type="GO" id="GO:0008270">
    <property type="term" value="F:zinc ion binding"/>
    <property type="evidence" value="ECO:0007669"/>
    <property type="project" value="UniProtKB-KW"/>
</dbReference>
<dbReference type="InterPro" id="IPR001370">
    <property type="entry name" value="BIR_rpt"/>
</dbReference>
<feature type="domain" description="RING-type" evidence="5">
    <location>
        <begin position="265"/>
        <end position="297"/>
    </location>
</feature>
<dbReference type="PANTHER" id="PTHR10044">
    <property type="entry name" value="INHIBITOR OF APOPTOSIS"/>
    <property type="match status" value="1"/>
</dbReference>
<gene>
    <name evidence="6" type="primary">IAP3</name>
    <name evidence="6" type="ORF">Bhyg_06975</name>
</gene>
<dbReference type="Proteomes" id="UP001151699">
    <property type="component" value="Chromosome B"/>
</dbReference>
<dbReference type="PANTHER" id="PTHR10044:SF174">
    <property type="entry name" value="DEATH-ASSOCIATED INHIBITOR OF APOPTOSIS 1"/>
    <property type="match status" value="1"/>
</dbReference>
<dbReference type="AlphaFoldDB" id="A0A9Q0S2E4"/>
<evidence type="ECO:0000256" key="2">
    <source>
        <dbReference type="ARBA" id="ARBA00022771"/>
    </source>
</evidence>
<evidence type="ECO:0000313" key="6">
    <source>
        <dbReference type="EMBL" id="KAJ6642029.1"/>
    </source>
</evidence>
<evidence type="ECO:0000256" key="1">
    <source>
        <dbReference type="ARBA" id="ARBA00006672"/>
    </source>
</evidence>
<sequence>MDVIFHLPYEIHVHTRRPSKCDIIDRDRYTYNVYSEYDRRRTFINWPKPFISSDELAKFGFYHYGGDKVKCAFCNIVVSDWVETDSPASEHIKHSPHCPLMTRRATQNIPINEAELNESLPEIVPDECSEYGCEHPTPKQSERYEHPDLMLEVNRMNSFANWPKSIRQRPRQLVDAGFFYSGQGDMVICFSCGLGLRDWEVDDIPLIEHAKYTSECFYLNLVQGPEFIANIKEAELKEDLLKKTVTRSVSHMGKEDCENMAENACKICYDKVADILLQPCNHCASCGSCSVSLKTCP</sequence>
<evidence type="ECO:0000256" key="4">
    <source>
        <dbReference type="PROSITE-ProRule" id="PRU00175"/>
    </source>
</evidence>
<proteinExistence type="inferred from homology"/>
<protein>
    <submittedName>
        <fullName evidence="6">E3 ubiquitin-protein ligase IAP-3</fullName>
    </submittedName>
</protein>
<name>A0A9Q0S2E4_9DIPT</name>
<dbReference type="PROSITE" id="PS50143">
    <property type="entry name" value="BIR_REPEAT_2"/>
    <property type="match status" value="2"/>
</dbReference>
<evidence type="ECO:0000256" key="3">
    <source>
        <dbReference type="ARBA" id="ARBA00022833"/>
    </source>
</evidence>
<dbReference type="OrthoDB" id="5855668at2759"/>